<keyword evidence="3 4" id="KW-0143">Chaperone</keyword>
<keyword evidence="2 4" id="KW-0694">RNA-binding</keyword>
<dbReference type="EMBL" id="JBELOE010000216">
    <property type="protein sequence ID" value="MER2492577.1"/>
    <property type="molecule type" value="Genomic_DNA"/>
</dbReference>
<comment type="similarity">
    <text evidence="4">Belongs to the ProQ family.</text>
</comment>
<name>A0ABV1RIT5_9ALTE</name>
<sequence length="217" mass="24271">MKPAEQEQPNKIKDTQQVIAYLAERFPACFSVKGEAKPLKIGIFQDLAQALDEDDKVSRTSLRAALRKYTSSWRYLESVKVGSSRVNLQGEADSTIEAEHAEHAQKQLLESKQRVAERRKQQKANNPNANKKPFQKRKFSSKKEQSNTSKGKVVRQAQDKPKPKVQPISGPLTVGMSLHVSLGNSPVKCTLREINGDDVVVETMTGMTIKTEKKNLV</sequence>
<comment type="function">
    <text evidence="4">RNA chaperone with significant RNA binding, RNA strand exchange and RNA duplexing activities.</text>
</comment>
<dbReference type="InterPro" id="IPR035236">
    <property type="entry name" value="ProQ_C"/>
</dbReference>
<feature type="compositionally biased region" description="Low complexity" evidence="5">
    <location>
        <begin position="123"/>
        <end position="132"/>
    </location>
</feature>
<keyword evidence="8" id="KW-1185">Reference proteome</keyword>
<dbReference type="PANTHER" id="PTHR38106">
    <property type="entry name" value="RNA CHAPERONE PROQ"/>
    <property type="match status" value="1"/>
</dbReference>
<dbReference type="Proteomes" id="UP001467690">
    <property type="component" value="Unassembled WGS sequence"/>
</dbReference>
<accession>A0ABV1RIT5</accession>
<evidence type="ECO:0000313" key="8">
    <source>
        <dbReference type="Proteomes" id="UP001467690"/>
    </source>
</evidence>
<evidence type="ECO:0000313" key="7">
    <source>
        <dbReference type="EMBL" id="MER2492577.1"/>
    </source>
</evidence>
<dbReference type="InterPro" id="IPR016103">
    <property type="entry name" value="ProQ/FinO"/>
</dbReference>
<dbReference type="NCBIfam" id="NF003434">
    <property type="entry name" value="PRK04950.1"/>
    <property type="match status" value="1"/>
</dbReference>
<feature type="domain" description="ProQ/FinO" evidence="6">
    <location>
        <begin position="10"/>
        <end position="124"/>
    </location>
</feature>
<dbReference type="Pfam" id="PF17516">
    <property type="entry name" value="ProQ_C"/>
    <property type="match status" value="1"/>
</dbReference>
<feature type="region of interest" description="Disordered" evidence="5">
    <location>
        <begin position="113"/>
        <end position="171"/>
    </location>
</feature>
<evidence type="ECO:0000256" key="3">
    <source>
        <dbReference type="ARBA" id="ARBA00023186"/>
    </source>
</evidence>
<dbReference type="InterPro" id="IPR023529">
    <property type="entry name" value="ProQ"/>
</dbReference>
<evidence type="ECO:0000256" key="2">
    <source>
        <dbReference type="ARBA" id="ARBA00022884"/>
    </source>
</evidence>
<evidence type="ECO:0000259" key="6">
    <source>
        <dbReference type="SMART" id="SM00945"/>
    </source>
</evidence>
<dbReference type="HAMAP" id="MF_00749">
    <property type="entry name" value="ProQ"/>
    <property type="match status" value="1"/>
</dbReference>
<dbReference type="Pfam" id="PF04352">
    <property type="entry name" value="ProQ"/>
    <property type="match status" value="1"/>
</dbReference>
<gene>
    <name evidence="4 7" type="primary">proQ</name>
    <name evidence="7" type="ORF">ABS311_11895</name>
</gene>
<dbReference type="InterPro" id="IPR036442">
    <property type="entry name" value="ProQ/FinO_sf"/>
</dbReference>
<evidence type="ECO:0000256" key="5">
    <source>
        <dbReference type="SAM" id="MobiDB-lite"/>
    </source>
</evidence>
<evidence type="ECO:0000256" key="1">
    <source>
        <dbReference type="ARBA" id="ARBA00022490"/>
    </source>
</evidence>
<dbReference type="Gene3D" id="1.10.1710.10">
    <property type="entry name" value="ProQ/FinO domain"/>
    <property type="match status" value="1"/>
</dbReference>
<comment type="caution">
    <text evidence="7">The sequence shown here is derived from an EMBL/GenBank/DDBJ whole genome shotgun (WGS) entry which is preliminary data.</text>
</comment>
<proteinExistence type="inferred from homology"/>
<protein>
    <recommendedName>
        <fullName evidence="4">RNA chaperone ProQ</fullName>
    </recommendedName>
</protein>
<dbReference type="PANTHER" id="PTHR38106:SF1">
    <property type="entry name" value="RNA CHAPERONE PROQ"/>
    <property type="match status" value="1"/>
</dbReference>
<dbReference type="SUPFAM" id="SSF48657">
    <property type="entry name" value="FinO-like"/>
    <property type="match status" value="1"/>
</dbReference>
<dbReference type="SMART" id="SM00945">
    <property type="entry name" value="ProQ"/>
    <property type="match status" value="1"/>
</dbReference>
<evidence type="ECO:0000256" key="4">
    <source>
        <dbReference type="HAMAP-Rule" id="MF_00749"/>
    </source>
</evidence>
<reference evidence="7 8" key="1">
    <citation type="submission" date="2024-06" db="EMBL/GenBank/DDBJ databases">
        <authorList>
            <person name="Chen R.Y."/>
        </authorList>
    </citation>
    <scope>NUCLEOTIDE SEQUENCE [LARGE SCALE GENOMIC DNA]</scope>
    <source>
        <strain evidence="7 8">D2</strain>
    </source>
</reference>
<comment type="subcellular location">
    <subcellularLocation>
        <location evidence="4">Cytoplasm</location>
    </subcellularLocation>
</comment>
<keyword evidence="1 4" id="KW-0963">Cytoplasm</keyword>
<organism evidence="7 8">
    <name type="scientific">Catenovulum sediminis</name>
    <dbReference type="NCBI Taxonomy" id="1740262"/>
    <lineage>
        <taxon>Bacteria</taxon>
        <taxon>Pseudomonadati</taxon>
        <taxon>Pseudomonadota</taxon>
        <taxon>Gammaproteobacteria</taxon>
        <taxon>Alteromonadales</taxon>
        <taxon>Alteromonadaceae</taxon>
        <taxon>Catenovulum</taxon>
    </lineage>
</organism>